<dbReference type="Proteomes" id="UP000197032">
    <property type="component" value="Unassembled WGS sequence"/>
</dbReference>
<dbReference type="Pfam" id="PF03746">
    <property type="entry name" value="LamB_YcsF"/>
    <property type="match status" value="1"/>
</dbReference>
<dbReference type="RefSeq" id="WP_088553373.1">
    <property type="nucleotide sequence ID" value="NZ_BDGJ01000042.1"/>
</dbReference>
<dbReference type="EC" id="3.5.2.9" evidence="1"/>
<comment type="function">
    <text evidence="1">Catalyzes the cleavage of 5-oxoproline to form L-glutamate coupled to the hydrolysis of ATP to ADP and inorganic phosphate.</text>
</comment>
<keyword evidence="1" id="KW-0547">Nucleotide-binding</keyword>
<gene>
    <name evidence="1" type="primary">pxpA</name>
    <name evidence="2" type="ORF">KKC1_10840</name>
</gene>
<dbReference type="HAMAP" id="MF_00691">
    <property type="entry name" value="PxpA"/>
    <property type="match status" value="1"/>
</dbReference>
<comment type="catalytic activity">
    <reaction evidence="1">
        <text>5-oxo-L-proline + ATP + 2 H2O = L-glutamate + ADP + phosphate + H(+)</text>
        <dbReference type="Rhea" id="RHEA:10348"/>
        <dbReference type="ChEBI" id="CHEBI:15377"/>
        <dbReference type="ChEBI" id="CHEBI:15378"/>
        <dbReference type="ChEBI" id="CHEBI:29985"/>
        <dbReference type="ChEBI" id="CHEBI:30616"/>
        <dbReference type="ChEBI" id="CHEBI:43474"/>
        <dbReference type="ChEBI" id="CHEBI:58402"/>
        <dbReference type="ChEBI" id="CHEBI:456216"/>
        <dbReference type="EC" id="3.5.2.9"/>
    </reaction>
</comment>
<name>A0A1Z5HQW3_9FIRM</name>
<evidence type="ECO:0000256" key="1">
    <source>
        <dbReference type="HAMAP-Rule" id="MF_00691"/>
    </source>
</evidence>
<keyword evidence="1" id="KW-0378">Hydrolase</keyword>
<dbReference type="OrthoDB" id="9773478at2"/>
<comment type="caution">
    <text evidence="2">The sequence shown here is derived from an EMBL/GenBank/DDBJ whole genome shotgun (WGS) entry which is preliminary data.</text>
</comment>
<proteinExistence type="inferred from homology"/>
<dbReference type="NCBIfam" id="NF003816">
    <property type="entry name" value="PRK05406.1-5"/>
    <property type="match status" value="1"/>
</dbReference>
<organism evidence="2 3">
    <name type="scientific">Calderihabitans maritimus</name>
    <dbReference type="NCBI Taxonomy" id="1246530"/>
    <lineage>
        <taxon>Bacteria</taxon>
        <taxon>Bacillati</taxon>
        <taxon>Bacillota</taxon>
        <taxon>Clostridia</taxon>
        <taxon>Neomoorellales</taxon>
        <taxon>Calderihabitantaceae</taxon>
        <taxon>Calderihabitans</taxon>
    </lineage>
</organism>
<dbReference type="InterPro" id="IPR011330">
    <property type="entry name" value="Glyco_hydro/deAcase_b/a-brl"/>
</dbReference>
<dbReference type="NCBIfam" id="NF003814">
    <property type="entry name" value="PRK05406.1-3"/>
    <property type="match status" value="1"/>
</dbReference>
<keyword evidence="1" id="KW-0067">ATP-binding</keyword>
<accession>A0A1Z5HQW3</accession>
<dbReference type="GO" id="GO:0005524">
    <property type="term" value="F:ATP binding"/>
    <property type="evidence" value="ECO:0007669"/>
    <property type="project" value="UniProtKB-UniRule"/>
</dbReference>
<comment type="similarity">
    <text evidence="1">Belongs to the LamB/PxpA family.</text>
</comment>
<keyword evidence="3" id="KW-1185">Reference proteome</keyword>
<comment type="subunit">
    <text evidence="1">Forms a complex composed of PxpA, PxpB and PxpC.</text>
</comment>
<protein>
    <recommendedName>
        <fullName evidence="1">5-oxoprolinase subunit A</fullName>
        <shortName evidence="1">5-OPase subunit A</shortName>
        <ecNumber evidence="1">3.5.2.9</ecNumber>
    </recommendedName>
    <alternativeName>
        <fullName evidence="1">5-oxoprolinase (ATP-hydrolyzing) subunit A</fullName>
    </alternativeName>
</protein>
<dbReference type="CDD" id="cd10787">
    <property type="entry name" value="LamB_YcsF_like"/>
    <property type="match status" value="1"/>
</dbReference>
<dbReference type="GO" id="GO:0017168">
    <property type="term" value="F:5-oxoprolinase (ATP-hydrolyzing) activity"/>
    <property type="evidence" value="ECO:0007669"/>
    <property type="project" value="UniProtKB-UniRule"/>
</dbReference>
<evidence type="ECO:0000313" key="3">
    <source>
        <dbReference type="Proteomes" id="UP000197032"/>
    </source>
</evidence>
<reference evidence="3" key="1">
    <citation type="journal article" date="2017" name="Appl. Environ. Microbiol.">
        <title>Genomic analysis of Calderihabitans maritimus KKC1, a thermophilic hydrogenogenic carboxydotrophic bacterium isolated from marine sediment.</title>
        <authorList>
            <person name="Omae K."/>
            <person name="Yoneda Y."/>
            <person name="Fukuyama Y."/>
            <person name="Yoshida T."/>
            <person name="Sako Y."/>
        </authorList>
    </citation>
    <scope>NUCLEOTIDE SEQUENCE [LARGE SCALE GENOMIC DNA]</scope>
    <source>
        <strain evidence="3">KKC1</strain>
    </source>
</reference>
<dbReference type="SUPFAM" id="SSF88713">
    <property type="entry name" value="Glycoside hydrolase/deacetylase"/>
    <property type="match status" value="1"/>
</dbReference>
<sequence length="254" mass="27326">MTLKVDLNCDLGESFGSYVIGMDQEIIKLITSANIACGFHAGDPRVMLRTVNMARDYGVAVGAHPGILDLVGFGRRYLALTPEEAETDIIYQVGAMLGICRAAGVRLQHVKPHGALYNMVAKDYEVAVAVARGIAAVDKELIIFAQPGSAFARAGEELGLKVAYEVFADRVYNPDGTLVSRREAGAVIHDPEQASEQVLRMVLEGKVRTRNGEDIAVKADTICVHGDNPKALELVKTIRQRLLDAGVDIKPVGG</sequence>
<dbReference type="PANTHER" id="PTHR30292:SF0">
    <property type="entry name" value="5-OXOPROLINASE SUBUNIT A"/>
    <property type="match status" value="1"/>
</dbReference>
<evidence type="ECO:0000313" key="2">
    <source>
        <dbReference type="EMBL" id="GAW91923.1"/>
    </source>
</evidence>
<dbReference type="PANTHER" id="PTHR30292">
    <property type="entry name" value="UNCHARACTERIZED PROTEIN YBGL-RELATED"/>
    <property type="match status" value="1"/>
</dbReference>
<dbReference type="GO" id="GO:0005975">
    <property type="term" value="P:carbohydrate metabolic process"/>
    <property type="evidence" value="ECO:0007669"/>
    <property type="project" value="InterPro"/>
</dbReference>
<dbReference type="Gene3D" id="3.20.20.370">
    <property type="entry name" value="Glycoside hydrolase/deacetylase"/>
    <property type="match status" value="1"/>
</dbReference>
<dbReference type="InterPro" id="IPR005501">
    <property type="entry name" value="LamB/YcsF/PxpA-like"/>
</dbReference>
<dbReference type="EMBL" id="BDGJ01000042">
    <property type="protein sequence ID" value="GAW91923.1"/>
    <property type="molecule type" value="Genomic_DNA"/>
</dbReference>
<dbReference type="AlphaFoldDB" id="A0A1Z5HQW3"/>